<accession>A0A8J8MC90</accession>
<dbReference type="PANTHER" id="PTHR45953:SF1">
    <property type="entry name" value="IDURONATE 2-SULFATASE"/>
    <property type="match status" value="1"/>
</dbReference>
<dbReference type="InterPro" id="IPR000917">
    <property type="entry name" value="Sulfatase_N"/>
</dbReference>
<feature type="domain" description="Sulfatase N-terminal" evidence="3">
    <location>
        <begin position="5"/>
        <end position="356"/>
    </location>
</feature>
<dbReference type="KEGG" id="vgu:HYG85_16185"/>
<dbReference type="InterPro" id="IPR017850">
    <property type="entry name" value="Alkaline_phosphatase_core_sf"/>
</dbReference>
<dbReference type="AlphaFoldDB" id="A0A8J8MC90"/>
<dbReference type="SUPFAM" id="SSF53649">
    <property type="entry name" value="Alkaline phosphatase-like"/>
    <property type="match status" value="1"/>
</dbReference>
<dbReference type="Pfam" id="PF00884">
    <property type="entry name" value="Sulfatase"/>
    <property type="match status" value="1"/>
</dbReference>
<keyword evidence="5" id="KW-1185">Reference proteome</keyword>
<dbReference type="GO" id="GO:0005737">
    <property type="term" value="C:cytoplasm"/>
    <property type="evidence" value="ECO:0007669"/>
    <property type="project" value="TreeGrafter"/>
</dbReference>
<keyword evidence="2 4" id="KW-0378">Hydrolase</keyword>
<dbReference type="GO" id="GO:0008484">
    <property type="term" value="F:sulfuric ester hydrolase activity"/>
    <property type="evidence" value="ECO:0007669"/>
    <property type="project" value="TreeGrafter"/>
</dbReference>
<dbReference type="Gene3D" id="3.40.720.10">
    <property type="entry name" value="Alkaline Phosphatase, subunit A"/>
    <property type="match status" value="1"/>
</dbReference>
<reference evidence="4 5" key="1">
    <citation type="submission" date="2020-07" db="EMBL/GenBank/DDBJ databases">
        <title>Vallitalea guaymasensis genome.</title>
        <authorList>
            <person name="Postec A."/>
        </authorList>
    </citation>
    <scope>NUCLEOTIDE SEQUENCE [LARGE SCALE GENOMIC DNA]</scope>
    <source>
        <strain evidence="4 5">Ra1766G1</strain>
    </source>
</reference>
<evidence type="ECO:0000256" key="1">
    <source>
        <dbReference type="ARBA" id="ARBA00022723"/>
    </source>
</evidence>
<keyword evidence="1" id="KW-0479">Metal-binding</keyword>
<evidence type="ECO:0000256" key="2">
    <source>
        <dbReference type="ARBA" id="ARBA00022801"/>
    </source>
</evidence>
<dbReference type="PANTHER" id="PTHR45953">
    <property type="entry name" value="IDURONATE 2-SULFATASE"/>
    <property type="match status" value="1"/>
</dbReference>
<dbReference type="GO" id="GO:0046872">
    <property type="term" value="F:metal ion binding"/>
    <property type="evidence" value="ECO:0007669"/>
    <property type="project" value="UniProtKB-KW"/>
</dbReference>
<dbReference type="EMBL" id="CP058561">
    <property type="protein sequence ID" value="QUH30359.1"/>
    <property type="molecule type" value="Genomic_DNA"/>
</dbReference>
<sequence>MKKHNIVFIMTDHQRADSIGMRQCNIEVTPNLNKLAKESLVFSRAYNTCPLCVPCRTAISTGKYPTKNGVVFNDWKGITARDNKPFPQILKENGYNVSHVGVDHIKVKPALKDRIKYDKWIDQTDYNRYIEELGISVKRDEKHSREVKELRADGDYINKRYSNTYVSKWEHDTTTFKDEYFTRESIDVIDNVEKDNPFALFINYWAPHPPLRVPEEYINKFNPDDIVLPDNVGKIAKNEPVNRRDGVPAQLAENVTEKEWRQVWSAHLALLNYVDDQIGKVIDKIKEKGLLEDTIILFTSDHGDHLGQHSMYQKMEMYEQAVNVPLLIKIPNVEPRKIEGTMSNLDILPTLLDELDIEKPNDLDGTSNYEVIHNNGEIKDRKVFCQYSGNPELGCVRRAVITEKYKYIYDQMNEKELYDLESDPLEMNNIATEKENMELIKTLHDELVNWSKQKNDWVFD</sequence>
<dbReference type="RefSeq" id="WP_212690530.1">
    <property type="nucleotide sequence ID" value="NZ_CP058561.1"/>
</dbReference>
<evidence type="ECO:0000259" key="3">
    <source>
        <dbReference type="Pfam" id="PF00884"/>
    </source>
</evidence>
<gene>
    <name evidence="4" type="ORF">HYG85_16185</name>
</gene>
<dbReference type="Proteomes" id="UP000677305">
    <property type="component" value="Chromosome"/>
</dbReference>
<name>A0A8J8MC90_9FIRM</name>
<protein>
    <submittedName>
        <fullName evidence="4">Sulfatase-like hydrolase/transferase</fullName>
    </submittedName>
</protein>
<evidence type="ECO:0000313" key="5">
    <source>
        <dbReference type="Proteomes" id="UP000677305"/>
    </source>
</evidence>
<organism evidence="4 5">
    <name type="scientific">Vallitalea guaymasensis</name>
    <dbReference type="NCBI Taxonomy" id="1185412"/>
    <lineage>
        <taxon>Bacteria</taxon>
        <taxon>Bacillati</taxon>
        <taxon>Bacillota</taxon>
        <taxon>Clostridia</taxon>
        <taxon>Lachnospirales</taxon>
        <taxon>Vallitaleaceae</taxon>
        <taxon>Vallitalea</taxon>
    </lineage>
</organism>
<evidence type="ECO:0000313" key="4">
    <source>
        <dbReference type="EMBL" id="QUH30359.1"/>
    </source>
</evidence>
<proteinExistence type="predicted"/>